<dbReference type="Gene3D" id="3.55.50.30">
    <property type="match status" value="1"/>
</dbReference>
<evidence type="ECO:0000259" key="3">
    <source>
        <dbReference type="Pfam" id="PF16220"/>
    </source>
</evidence>
<keyword evidence="5" id="KW-1185">Reference proteome</keyword>
<feature type="domain" description="FecR N-terminal" evidence="3">
    <location>
        <begin position="20"/>
        <end position="62"/>
    </location>
</feature>
<dbReference type="PATRIC" id="fig|298794.3.peg.1538"/>
<dbReference type="InterPro" id="IPR012373">
    <property type="entry name" value="Ferrdict_sens_TM"/>
</dbReference>
<organism evidence="4 5">
    <name type="scientific">Methylobacterium variabile</name>
    <dbReference type="NCBI Taxonomy" id="298794"/>
    <lineage>
        <taxon>Bacteria</taxon>
        <taxon>Pseudomonadati</taxon>
        <taxon>Pseudomonadota</taxon>
        <taxon>Alphaproteobacteria</taxon>
        <taxon>Hyphomicrobiales</taxon>
        <taxon>Methylobacteriaceae</taxon>
        <taxon>Methylobacterium</taxon>
    </lineage>
</organism>
<sequence length="326" mass="34331">MAISGGTDAQDRDGEDPVYEAAASWVARLSSPDATESDRDAFEAWLAADPAHAAAHAEMDALWRRLGQVPDPRVPDPRVPDPGVPAPRPRRLPKGPACLAAAVALGAAVASQSGLADWLRADLWSGIGEIAHATLADGSRVDLNTGTALALHFTETERRVALLRGEALFDVARDPARPFVVEGGGVSVRAVGTVFYVRADGAGPVGVAEGRVDVTAAGRHLEVSAGEALRRQEGGATIVKADMGRATAWRDGRVVFSGERLADVLAELARYRRGRILLLDSRLGERRVTAAFDPRDTDDALDALAATMGVRVTRLTPLLVLVGPPA</sequence>
<dbReference type="InterPro" id="IPR006860">
    <property type="entry name" value="FecR"/>
</dbReference>
<accession>A0A0J6SI77</accession>
<dbReference type="EMBL" id="LABY01000153">
    <property type="protein sequence ID" value="KMO33369.1"/>
    <property type="molecule type" value="Genomic_DNA"/>
</dbReference>
<dbReference type="AlphaFoldDB" id="A0A0J6SI77"/>
<dbReference type="PANTHER" id="PTHR30273:SF2">
    <property type="entry name" value="PROTEIN FECR"/>
    <property type="match status" value="1"/>
</dbReference>
<evidence type="ECO:0000313" key="4">
    <source>
        <dbReference type="EMBL" id="KMO33369.1"/>
    </source>
</evidence>
<dbReference type="PIRSF" id="PIRSF018266">
    <property type="entry name" value="FecR"/>
    <property type="match status" value="1"/>
</dbReference>
<protein>
    <submittedName>
        <fullName evidence="4">Iron dicitrate transport regulator FecR</fullName>
    </submittedName>
</protein>
<evidence type="ECO:0000259" key="2">
    <source>
        <dbReference type="Pfam" id="PF04773"/>
    </source>
</evidence>
<evidence type="ECO:0000256" key="1">
    <source>
        <dbReference type="SAM" id="MobiDB-lite"/>
    </source>
</evidence>
<dbReference type="PANTHER" id="PTHR30273">
    <property type="entry name" value="PERIPLASMIC SIGNAL SENSOR AND SIGMA FACTOR ACTIVATOR FECR-RELATED"/>
    <property type="match status" value="1"/>
</dbReference>
<dbReference type="Proteomes" id="UP000035955">
    <property type="component" value="Unassembled WGS sequence"/>
</dbReference>
<feature type="domain" description="FecR protein" evidence="2">
    <location>
        <begin position="122"/>
        <end position="212"/>
    </location>
</feature>
<name>A0A0J6SI77_9HYPH</name>
<evidence type="ECO:0000313" key="5">
    <source>
        <dbReference type="Proteomes" id="UP000035955"/>
    </source>
</evidence>
<proteinExistence type="predicted"/>
<dbReference type="Gene3D" id="2.60.120.1440">
    <property type="match status" value="1"/>
</dbReference>
<comment type="caution">
    <text evidence="4">The sequence shown here is derived from an EMBL/GenBank/DDBJ whole genome shotgun (WGS) entry which is preliminary data.</text>
</comment>
<dbReference type="OrthoDB" id="636724at2"/>
<feature type="region of interest" description="Disordered" evidence="1">
    <location>
        <begin position="68"/>
        <end position="91"/>
    </location>
</feature>
<dbReference type="RefSeq" id="WP_048446152.1">
    <property type="nucleotide sequence ID" value="NZ_LABY01000153.1"/>
</dbReference>
<dbReference type="Pfam" id="PF16220">
    <property type="entry name" value="DUF4880"/>
    <property type="match status" value="1"/>
</dbReference>
<dbReference type="InterPro" id="IPR032623">
    <property type="entry name" value="FecR_N"/>
</dbReference>
<reference evidence="4 5" key="1">
    <citation type="submission" date="2015-03" db="EMBL/GenBank/DDBJ databases">
        <title>Genome sequencing of Methylobacterium variabile DSM 16961.</title>
        <authorList>
            <person name="Chaudhry V."/>
            <person name="Patil P.B."/>
        </authorList>
    </citation>
    <scope>NUCLEOTIDE SEQUENCE [LARGE SCALE GENOMIC DNA]</scope>
    <source>
        <strain evidence="4 5">DSM 16961</strain>
    </source>
</reference>
<gene>
    <name evidence="4" type="ORF">VQ02_20955</name>
</gene>
<dbReference type="GO" id="GO:0016989">
    <property type="term" value="F:sigma factor antagonist activity"/>
    <property type="evidence" value="ECO:0007669"/>
    <property type="project" value="TreeGrafter"/>
</dbReference>
<dbReference type="Pfam" id="PF04773">
    <property type="entry name" value="FecR"/>
    <property type="match status" value="1"/>
</dbReference>